<dbReference type="InterPro" id="IPR021315">
    <property type="entry name" value="Gap/Sap"/>
</dbReference>
<feature type="transmembrane region" description="Helical" evidence="1">
    <location>
        <begin position="41"/>
        <end position="60"/>
    </location>
</feature>
<keyword evidence="1" id="KW-0472">Membrane</keyword>
<name>A0A2P8DUH3_9ACTN</name>
<keyword evidence="3" id="KW-1185">Reference proteome</keyword>
<organism evidence="2 3">
    <name type="scientific">Murinocardiopsis flavida</name>
    <dbReference type="NCBI Taxonomy" id="645275"/>
    <lineage>
        <taxon>Bacteria</taxon>
        <taxon>Bacillati</taxon>
        <taxon>Actinomycetota</taxon>
        <taxon>Actinomycetes</taxon>
        <taxon>Streptosporangiales</taxon>
        <taxon>Nocardiopsidaceae</taxon>
        <taxon>Murinocardiopsis</taxon>
    </lineage>
</organism>
<gene>
    <name evidence="2" type="ORF">CLV63_101342</name>
</gene>
<dbReference type="Pfam" id="PF11139">
    <property type="entry name" value="SfLAP"/>
    <property type="match status" value="1"/>
</dbReference>
<proteinExistence type="predicted"/>
<feature type="transmembrane region" description="Helical" evidence="1">
    <location>
        <begin position="203"/>
        <end position="224"/>
    </location>
</feature>
<feature type="transmembrane region" description="Helical" evidence="1">
    <location>
        <begin position="157"/>
        <end position="183"/>
    </location>
</feature>
<feature type="transmembrane region" description="Helical" evidence="1">
    <location>
        <begin position="134"/>
        <end position="151"/>
    </location>
</feature>
<accession>A0A2P8DUH3</accession>
<protein>
    <submittedName>
        <fullName evidence="2">Sap-like sulfolipid-1-addressing protein</fullName>
    </submittedName>
</protein>
<keyword evidence="1" id="KW-0812">Transmembrane</keyword>
<evidence type="ECO:0000313" key="2">
    <source>
        <dbReference type="EMBL" id="PSL00863.1"/>
    </source>
</evidence>
<keyword evidence="1" id="KW-1133">Transmembrane helix</keyword>
<dbReference type="EMBL" id="PYGA01000001">
    <property type="protein sequence ID" value="PSL00863.1"/>
    <property type="molecule type" value="Genomic_DNA"/>
</dbReference>
<feature type="transmembrane region" description="Helical" evidence="1">
    <location>
        <begin position="6"/>
        <end position="29"/>
    </location>
</feature>
<dbReference type="RefSeq" id="WP_106581037.1">
    <property type="nucleotide sequence ID" value="NZ_PYGA01000001.1"/>
</dbReference>
<comment type="caution">
    <text evidence="2">The sequence shown here is derived from an EMBL/GenBank/DDBJ whole genome shotgun (WGS) entry which is preliminary data.</text>
</comment>
<feature type="transmembrane region" description="Helical" evidence="1">
    <location>
        <begin position="72"/>
        <end position="96"/>
    </location>
</feature>
<evidence type="ECO:0000256" key="1">
    <source>
        <dbReference type="SAM" id="Phobius"/>
    </source>
</evidence>
<dbReference type="Proteomes" id="UP000240542">
    <property type="component" value="Unassembled WGS sequence"/>
</dbReference>
<reference evidence="2 3" key="1">
    <citation type="submission" date="2018-03" db="EMBL/GenBank/DDBJ databases">
        <title>Genomic Encyclopedia of Archaeal and Bacterial Type Strains, Phase II (KMG-II): from individual species to whole genera.</title>
        <authorList>
            <person name="Goeker M."/>
        </authorList>
    </citation>
    <scope>NUCLEOTIDE SEQUENCE [LARGE SCALE GENOMIC DNA]</scope>
    <source>
        <strain evidence="2 3">DSM 45312</strain>
    </source>
</reference>
<dbReference type="AlphaFoldDB" id="A0A2P8DUH3"/>
<sequence>MGYVITAILPYAIAIIVSPVPIVAMIQLLTGADGMRKGLTFLAGWFAVCLLAPALLSPLLGEPFWGGLRHAVTGWLLLLMGAALVVLGGAVAAKVLHHPEAGVREPPRWLSALDWLGRPEAALAPAPLNVANPLNIIALLAASAVLGRFALGVGDTLLAAAVFALVCCVGIAVPVITAALPTVDSASVLQRARQTLVTYGDHIRTAVALLFGALLLWQGLTILFL</sequence>
<evidence type="ECO:0000313" key="3">
    <source>
        <dbReference type="Proteomes" id="UP000240542"/>
    </source>
</evidence>